<comment type="catalytic activity">
    <reaction evidence="1">
        <text>[E2 ubiquitin-conjugating enzyme]-S-ubiquitinyl-L-cysteine + [acceptor protein]-L-lysine = [E2 ubiquitin-conjugating enzyme]-L-cysteine + [acceptor protein]-N(6)-ubiquitinyl-L-lysine.</text>
        <dbReference type="EC" id="2.3.2.31"/>
    </reaction>
</comment>
<dbReference type="AlphaFoldDB" id="A0A151Z6E3"/>
<evidence type="ECO:0000256" key="5">
    <source>
        <dbReference type="ARBA" id="ARBA00022737"/>
    </source>
</evidence>
<dbReference type="InterPro" id="IPR013083">
    <property type="entry name" value="Znf_RING/FYVE/PHD"/>
</dbReference>
<dbReference type="InterPro" id="IPR044066">
    <property type="entry name" value="TRIAD_supradom"/>
</dbReference>
<protein>
    <recommendedName>
        <fullName evidence="2">RBR-type E3 ubiquitin transferase</fullName>
        <ecNumber evidence="2">2.3.2.31</ecNumber>
    </recommendedName>
</protein>
<dbReference type="SMART" id="SM00647">
    <property type="entry name" value="IBR"/>
    <property type="match status" value="1"/>
</dbReference>
<reference evidence="12 13" key="1">
    <citation type="submission" date="2015-12" db="EMBL/GenBank/DDBJ databases">
        <title>Dictyostelia acquired genes for synthesis and detection of signals that induce cell-type specialization by lateral gene transfer from prokaryotes.</title>
        <authorList>
            <person name="Gloeckner G."/>
            <person name="Schaap P."/>
        </authorList>
    </citation>
    <scope>NUCLEOTIDE SEQUENCE [LARGE SCALE GENOMIC DNA]</scope>
    <source>
        <strain evidence="12 13">TK</strain>
    </source>
</reference>
<evidence type="ECO:0000256" key="9">
    <source>
        <dbReference type="PROSITE-ProRule" id="PRU00175"/>
    </source>
</evidence>
<keyword evidence="8" id="KW-0862">Zinc</keyword>
<keyword evidence="3" id="KW-0808">Transferase</keyword>
<dbReference type="FunCoup" id="A0A151Z6E3">
    <property type="interactions" value="8"/>
</dbReference>
<dbReference type="Gene3D" id="3.30.40.10">
    <property type="entry name" value="Zinc/RING finger domain, C3HC4 (zinc finger)"/>
    <property type="match status" value="1"/>
</dbReference>
<dbReference type="InterPro" id="IPR002867">
    <property type="entry name" value="IBR_dom"/>
</dbReference>
<evidence type="ECO:0000256" key="8">
    <source>
        <dbReference type="ARBA" id="ARBA00022833"/>
    </source>
</evidence>
<sequence length="259" mass="30596">MSQPMISSELVDENDRLFKEFMKSEQQQLEKQHNKKTYECSICYDELTIKDFYIMDECNHKFCIDCLHGHYRSQVRSRFPDIKCPQNLCKYKVSYQEVKHILKGEDFELYDKILFENTMAKNKNVRYCPSCGTMAIANEDNCYCPDPNCGYEYCFQCRNAQHHGLTCQENDELERELANELEDIEPTIIPQNPRVATLAMFRPIFKNRRWKKNAEISPKTRDWILANTTECPYCFSVIEKSMGCNRMVCHCAWDIVGVF</sequence>
<feature type="domain" description="RING-type" evidence="11">
    <location>
        <begin position="36"/>
        <end position="259"/>
    </location>
</feature>
<evidence type="ECO:0000256" key="3">
    <source>
        <dbReference type="ARBA" id="ARBA00022679"/>
    </source>
</evidence>
<evidence type="ECO:0000313" key="13">
    <source>
        <dbReference type="Proteomes" id="UP000076078"/>
    </source>
</evidence>
<evidence type="ECO:0000256" key="2">
    <source>
        <dbReference type="ARBA" id="ARBA00012251"/>
    </source>
</evidence>
<dbReference type="PANTHER" id="PTHR11685">
    <property type="entry name" value="RBR FAMILY RING FINGER AND IBR DOMAIN-CONTAINING"/>
    <property type="match status" value="1"/>
</dbReference>
<dbReference type="PROSITE" id="PS51873">
    <property type="entry name" value="TRIAD"/>
    <property type="match status" value="1"/>
</dbReference>
<evidence type="ECO:0000259" key="11">
    <source>
        <dbReference type="PROSITE" id="PS51873"/>
    </source>
</evidence>
<dbReference type="InParanoid" id="A0A151Z6E3"/>
<evidence type="ECO:0000256" key="4">
    <source>
        <dbReference type="ARBA" id="ARBA00022723"/>
    </source>
</evidence>
<dbReference type="EC" id="2.3.2.31" evidence="2"/>
<dbReference type="PROSITE" id="PS00518">
    <property type="entry name" value="ZF_RING_1"/>
    <property type="match status" value="1"/>
</dbReference>
<keyword evidence="6 9" id="KW-0863">Zinc-finger</keyword>
<dbReference type="InterPro" id="IPR031127">
    <property type="entry name" value="E3_UB_ligase_RBR"/>
</dbReference>
<dbReference type="Pfam" id="PF00097">
    <property type="entry name" value="zf-C3HC4"/>
    <property type="match status" value="1"/>
</dbReference>
<gene>
    <name evidence="12" type="ORF">DLAC_10027</name>
</gene>
<organism evidence="12 13">
    <name type="scientific">Tieghemostelium lacteum</name>
    <name type="common">Slime mold</name>
    <name type="synonym">Dictyostelium lacteum</name>
    <dbReference type="NCBI Taxonomy" id="361077"/>
    <lineage>
        <taxon>Eukaryota</taxon>
        <taxon>Amoebozoa</taxon>
        <taxon>Evosea</taxon>
        <taxon>Eumycetozoa</taxon>
        <taxon>Dictyostelia</taxon>
        <taxon>Dictyosteliales</taxon>
        <taxon>Raperosteliaceae</taxon>
        <taxon>Tieghemostelium</taxon>
    </lineage>
</organism>
<dbReference type="InterPro" id="IPR001841">
    <property type="entry name" value="Znf_RING"/>
</dbReference>
<name>A0A151Z6E3_TIELA</name>
<accession>A0A151Z6E3</accession>
<dbReference type="GO" id="GO:0008270">
    <property type="term" value="F:zinc ion binding"/>
    <property type="evidence" value="ECO:0007669"/>
    <property type="project" value="UniProtKB-KW"/>
</dbReference>
<dbReference type="GO" id="GO:0061630">
    <property type="term" value="F:ubiquitin protein ligase activity"/>
    <property type="evidence" value="ECO:0007669"/>
    <property type="project" value="UniProtKB-EC"/>
</dbReference>
<comment type="caution">
    <text evidence="12">The sequence shown here is derived from an EMBL/GenBank/DDBJ whole genome shotgun (WGS) entry which is preliminary data.</text>
</comment>
<dbReference type="Pfam" id="PF01485">
    <property type="entry name" value="IBR"/>
    <property type="match status" value="1"/>
</dbReference>
<keyword evidence="4" id="KW-0479">Metal-binding</keyword>
<dbReference type="Proteomes" id="UP000076078">
    <property type="component" value="Unassembled WGS sequence"/>
</dbReference>
<dbReference type="SMART" id="SM00184">
    <property type="entry name" value="RING"/>
    <property type="match status" value="2"/>
</dbReference>
<dbReference type="OrthoDB" id="19989at2759"/>
<keyword evidence="7" id="KW-0833">Ubl conjugation pathway</keyword>
<dbReference type="FunFam" id="3.30.40.10:FF:000137">
    <property type="entry name" value="RanBP-type and C3HC4-type zinc finger-containing protein 1"/>
    <property type="match status" value="1"/>
</dbReference>
<dbReference type="PROSITE" id="PS50089">
    <property type="entry name" value="ZF_RING_2"/>
    <property type="match status" value="1"/>
</dbReference>
<evidence type="ECO:0000259" key="10">
    <source>
        <dbReference type="PROSITE" id="PS50089"/>
    </source>
</evidence>
<dbReference type="GO" id="GO:0016567">
    <property type="term" value="P:protein ubiquitination"/>
    <property type="evidence" value="ECO:0007669"/>
    <property type="project" value="InterPro"/>
</dbReference>
<keyword evidence="13" id="KW-1185">Reference proteome</keyword>
<keyword evidence="5" id="KW-0677">Repeat</keyword>
<proteinExistence type="predicted"/>
<evidence type="ECO:0000256" key="1">
    <source>
        <dbReference type="ARBA" id="ARBA00001798"/>
    </source>
</evidence>
<evidence type="ECO:0000313" key="12">
    <source>
        <dbReference type="EMBL" id="KYQ89364.1"/>
    </source>
</evidence>
<dbReference type="SUPFAM" id="SSF57850">
    <property type="entry name" value="RING/U-box"/>
    <property type="match status" value="3"/>
</dbReference>
<feature type="domain" description="RING-type" evidence="10">
    <location>
        <begin position="40"/>
        <end position="85"/>
    </location>
</feature>
<dbReference type="InterPro" id="IPR018957">
    <property type="entry name" value="Znf_C3HC4_RING-type"/>
</dbReference>
<dbReference type="InterPro" id="IPR017907">
    <property type="entry name" value="Znf_RING_CS"/>
</dbReference>
<evidence type="ECO:0000256" key="6">
    <source>
        <dbReference type="ARBA" id="ARBA00022771"/>
    </source>
</evidence>
<evidence type="ECO:0000256" key="7">
    <source>
        <dbReference type="ARBA" id="ARBA00022786"/>
    </source>
</evidence>
<dbReference type="Gene3D" id="1.20.120.1750">
    <property type="match status" value="1"/>
</dbReference>
<dbReference type="EMBL" id="LODT01000041">
    <property type="protein sequence ID" value="KYQ89364.1"/>
    <property type="molecule type" value="Genomic_DNA"/>
</dbReference>